<sequence length="194" mass="21600">MGSSKKWAAFISSIASSLSFCFIVFQIPLFRIPCRSGKCTTPIEVTCFQLIISEVFPEFVAKVLLYPGALASAIMKGKSIPSYSKLLQLYNFTNLTNSQKTNLLRLEVLAGSYLSVAGALIGDRRMSLIGTLLLLWGLVREAMMFRFSCDKASGKAVSIYPTMAIFVLCAFLSIRKDLRKIIRCCKAKHIKKYL</sequence>
<keyword evidence="1" id="KW-0472">Membrane</keyword>
<dbReference type="EMBL" id="BDQV01001563">
    <property type="protein sequence ID" value="GAY33606.1"/>
    <property type="molecule type" value="Genomic_DNA"/>
</dbReference>
<comment type="caution">
    <text evidence="2">The sequence shown here is derived from an EMBL/GenBank/DDBJ whole genome shotgun (WGS) entry which is preliminary data.</text>
</comment>
<keyword evidence="1" id="KW-0812">Transmembrane</keyword>
<evidence type="ECO:0000313" key="3">
    <source>
        <dbReference type="Proteomes" id="UP000236630"/>
    </source>
</evidence>
<accession>A0A2H5N049</accession>
<gene>
    <name evidence="2" type="ORF">CUMW_275800</name>
</gene>
<keyword evidence="1" id="KW-1133">Transmembrane helix</keyword>
<keyword evidence="3" id="KW-1185">Reference proteome</keyword>
<dbReference type="PANTHER" id="PTHR35288:SF2">
    <property type="entry name" value="TRANSMEMBRANE PROTEIN"/>
    <property type="match status" value="1"/>
</dbReference>
<dbReference type="PANTHER" id="PTHR35288">
    <property type="entry name" value="TAIL FIBER"/>
    <property type="match status" value="1"/>
</dbReference>
<dbReference type="STRING" id="55188.A0A2H5N049"/>
<organism evidence="2 3">
    <name type="scientific">Citrus unshiu</name>
    <name type="common">Satsuma mandarin</name>
    <name type="synonym">Citrus nobilis var. unshiu</name>
    <dbReference type="NCBI Taxonomy" id="55188"/>
    <lineage>
        <taxon>Eukaryota</taxon>
        <taxon>Viridiplantae</taxon>
        <taxon>Streptophyta</taxon>
        <taxon>Embryophyta</taxon>
        <taxon>Tracheophyta</taxon>
        <taxon>Spermatophyta</taxon>
        <taxon>Magnoliopsida</taxon>
        <taxon>eudicotyledons</taxon>
        <taxon>Gunneridae</taxon>
        <taxon>Pentapetalae</taxon>
        <taxon>rosids</taxon>
        <taxon>malvids</taxon>
        <taxon>Sapindales</taxon>
        <taxon>Rutaceae</taxon>
        <taxon>Aurantioideae</taxon>
        <taxon>Citrus</taxon>
    </lineage>
</organism>
<dbReference type="Proteomes" id="UP000236630">
    <property type="component" value="Unassembled WGS sequence"/>
</dbReference>
<dbReference type="AlphaFoldDB" id="A0A2H5N049"/>
<evidence type="ECO:0000313" key="2">
    <source>
        <dbReference type="EMBL" id="GAY33606.1"/>
    </source>
</evidence>
<feature type="transmembrane region" description="Helical" evidence="1">
    <location>
        <begin position="7"/>
        <end position="27"/>
    </location>
</feature>
<reference evidence="2 3" key="1">
    <citation type="journal article" date="2017" name="Front. Genet.">
        <title>Draft sequencing of the heterozygous diploid genome of Satsuma (Citrus unshiu Marc.) using a hybrid assembly approach.</title>
        <authorList>
            <person name="Shimizu T."/>
            <person name="Tanizawa Y."/>
            <person name="Mochizuki T."/>
            <person name="Nagasaki H."/>
            <person name="Yoshioka T."/>
            <person name="Toyoda A."/>
            <person name="Fujiyama A."/>
            <person name="Kaminuma E."/>
            <person name="Nakamura Y."/>
        </authorList>
    </citation>
    <scope>NUCLEOTIDE SEQUENCE [LARGE SCALE GENOMIC DNA]</scope>
    <source>
        <strain evidence="3">cv. Miyagawa wase</strain>
    </source>
</reference>
<feature type="transmembrane region" description="Helical" evidence="1">
    <location>
        <begin position="157"/>
        <end position="174"/>
    </location>
</feature>
<name>A0A2H5N049_CITUN</name>
<protein>
    <submittedName>
        <fullName evidence="2">Uncharacterized protein</fullName>
    </submittedName>
</protein>
<evidence type="ECO:0000256" key="1">
    <source>
        <dbReference type="SAM" id="Phobius"/>
    </source>
</evidence>
<proteinExistence type="predicted"/>